<comment type="similarity">
    <text evidence="27">Belongs to the class VI-like SAM-binding methyltransferase superfamily. PEMT/PEM2 methyltransferase family.</text>
</comment>
<evidence type="ECO:0000256" key="5">
    <source>
        <dbReference type="ARBA" id="ARBA00022679"/>
    </source>
</evidence>
<name>A0A6I8P831_ORNAN</name>
<comment type="subcellular location">
    <subcellularLocation>
        <location evidence="27">Endoplasmic reticulum membrane</location>
        <topology evidence="27">Multi-pass membrane protein</topology>
    </subcellularLocation>
    <subcellularLocation>
        <location evidence="27">Mitochondrion membrane</location>
        <topology evidence="27">Multi-pass membrane protein</topology>
    </subcellularLocation>
    <text evidence="27">Found in endoplasmic reticulum where most PEMT activity is generated and in mitochondria.</text>
</comment>
<feature type="topological domain" description="Cytoplasmic" evidence="27">
    <location>
        <begin position="94"/>
        <end position="120"/>
    </location>
</feature>
<comment type="catalytic activity">
    <reaction evidence="27">
        <text>a 1,2-diacyl-sn-glycero-3-phosphoethanolamine + S-adenosyl-L-methionine = a 1,2-diacyl-sn-glycero-3-phospho-N-methylethanolamine + S-adenosyl-L-homocysteine + H(+)</text>
        <dbReference type="Rhea" id="RHEA:11164"/>
        <dbReference type="ChEBI" id="CHEBI:15378"/>
        <dbReference type="ChEBI" id="CHEBI:57856"/>
        <dbReference type="ChEBI" id="CHEBI:59789"/>
        <dbReference type="ChEBI" id="CHEBI:64573"/>
        <dbReference type="ChEBI" id="CHEBI:64612"/>
        <dbReference type="EC" id="2.1.1.17"/>
    </reaction>
</comment>
<dbReference type="GO" id="GO:0000773">
    <property type="term" value="F:phosphatidyl-N-methylethanolamine N-methyltransferase activity"/>
    <property type="evidence" value="ECO:0007669"/>
    <property type="project" value="UniProtKB-UniRule"/>
</dbReference>
<feature type="binding site" evidence="27">
    <location>
        <begin position="125"/>
        <end position="127"/>
    </location>
    <ligand>
        <name>S-adenosyl-L-methionine</name>
        <dbReference type="ChEBI" id="CHEBI:59789"/>
    </ligand>
</feature>
<dbReference type="PANTHER" id="PTHR15458">
    <property type="entry name" value="PHOSPHATIDYLETHANOLAMINE N-METHYLTRANSFERASE"/>
    <property type="match status" value="1"/>
</dbReference>
<comment type="catalytic activity">
    <reaction evidence="22">
        <text>1,2-di-(9Z-octadecenoyl)-sn-glycero-3-phospho-N-methylethanolamine + S-adenosyl-L-methionine = 1,2-di-(9Z-octadecenoyl)-sn-glycero-3-phospho-N,N-dimethylethanolamine + S-adenosyl-L-homocysteine + H(+)</text>
        <dbReference type="Rhea" id="RHEA:46112"/>
        <dbReference type="ChEBI" id="CHEBI:15378"/>
        <dbReference type="ChEBI" id="CHEBI:57856"/>
        <dbReference type="ChEBI" id="CHEBI:59789"/>
        <dbReference type="ChEBI" id="CHEBI:85679"/>
        <dbReference type="ChEBI" id="CHEBI:85680"/>
    </reaction>
    <physiologicalReaction direction="left-to-right" evidence="22">
        <dbReference type="Rhea" id="RHEA:46113"/>
    </physiologicalReaction>
</comment>
<feature type="topological domain" description="Lumenal" evidence="27">
    <location>
        <begin position="142"/>
        <end position="184"/>
    </location>
</feature>
<accession>A0A6I8P831</accession>
<comment type="catalytic activity">
    <reaction evidence="18">
        <text>1,2-di-(9Z,12Z-octadecadienoyl)-sn-glycero-3-phospho-N-methylethanolamine + S-adenosyl-L-methionine = 1,2-di-(9Z,12Z-octadecadienoyl)-sn-glycero-3-phospho-N,N-dimethylethanolamine + S-adenosyl-L-homocysteine + H(+)</text>
        <dbReference type="Rhea" id="RHEA:70743"/>
        <dbReference type="ChEBI" id="CHEBI:15378"/>
        <dbReference type="ChEBI" id="CHEBI:57856"/>
        <dbReference type="ChEBI" id="CHEBI:59789"/>
        <dbReference type="ChEBI" id="CHEBI:189848"/>
        <dbReference type="ChEBI" id="CHEBI:189849"/>
    </reaction>
    <physiologicalReaction direction="left-to-right" evidence="18">
        <dbReference type="Rhea" id="RHEA:70744"/>
    </physiologicalReaction>
</comment>
<evidence type="ECO:0000256" key="6">
    <source>
        <dbReference type="ARBA" id="ARBA00022691"/>
    </source>
</evidence>
<keyword evidence="7 27" id="KW-0812">Transmembrane</keyword>
<protein>
    <recommendedName>
        <fullName evidence="27">Phosphatidylethanolamine N-methyltransferase</fullName>
        <shortName evidence="27">PEAMT</shortName>
        <shortName evidence="27">PEMT</shortName>
        <ecNumber evidence="27">2.1.1.17</ecNumber>
        <ecNumber evidence="27">2.1.1.71</ecNumber>
    </recommendedName>
    <alternativeName>
        <fullName evidence="27">Phospholipid methyltransferase</fullName>
        <shortName evidence="27">PLMT</shortName>
    </alternativeName>
</protein>
<comment type="caution">
    <text evidence="27">Lacks conserved residue(s) required for the propagation of feature annotation.</text>
</comment>
<dbReference type="GeneTree" id="ENSGT00390000007041"/>
<feature type="transmembrane region" description="Helical" evidence="28">
    <location>
        <begin position="80"/>
        <end position="101"/>
    </location>
</feature>
<evidence type="ECO:0000256" key="22">
    <source>
        <dbReference type="ARBA" id="ARBA00051455"/>
    </source>
</evidence>
<keyword evidence="6 27" id="KW-0949">S-adenosyl-L-methionine</keyword>
<evidence type="ECO:0000256" key="14">
    <source>
        <dbReference type="ARBA" id="ARBA00023264"/>
    </source>
</evidence>
<comment type="catalytic activity">
    <reaction evidence="23">
        <text>1,2-di-(9Z,12Z,15Z-octadecatrienoyl)-sn-glycero-3-phospho-N-methylethanolamine + S-adenosyl-L-methionine = 1,2-di-(9Z,12Z,15Z-octadecatrienoyl)-sn-glycero-3-phospho-N,N-dimethylethanolamine + S-adenosyl-L-homocysteine + H(+)</text>
        <dbReference type="Rhea" id="RHEA:70755"/>
        <dbReference type="ChEBI" id="CHEBI:15378"/>
        <dbReference type="ChEBI" id="CHEBI:57856"/>
        <dbReference type="ChEBI" id="CHEBI:59789"/>
        <dbReference type="ChEBI" id="CHEBI:189859"/>
        <dbReference type="ChEBI" id="CHEBI:189860"/>
    </reaction>
    <physiologicalReaction direction="left-to-right" evidence="23">
        <dbReference type="Rhea" id="RHEA:70756"/>
    </physiologicalReaction>
</comment>
<comment type="catalytic activity">
    <reaction evidence="19">
        <text>1-hexadecanoyl-2-(4Z,7Z,10Z,13Z,16Z,19Z-docosahexaenoyl)-sn-glycero-3-phospho-N-methylethanolamine + S-adenosyl-L-methionine = 1-hexadecanoyl-2-(4Z,7Z,10Z,13Z,16Z,19Z-docosahexaenoyl)-sn-glycero-3-phospho-N,N-dimethylethanolamine + S-adenosyl-L-homocysteine + H(+)</text>
        <dbReference type="Rhea" id="RHEA:70767"/>
        <dbReference type="ChEBI" id="CHEBI:15378"/>
        <dbReference type="ChEBI" id="CHEBI:57856"/>
        <dbReference type="ChEBI" id="CHEBI:59789"/>
        <dbReference type="ChEBI" id="CHEBI:189861"/>
        <dbReference type="ChEBI" id="CHEBI:189862"/>
    </reaction>
    <physiologicalReaction direction="left-to-right" evidence="19">
        <dbReference type="Rhea" id="RHEA:70768"/>
    </physiologicalReaction>
</comment>
<dbReference type="PANTHER" id="PTHR15458:SF5">
    <property type="entry name" value="PHOSPHATIDYLETHANOLAMINE N-METHYLTRANSFERASE"/>
    <property type="match status" value="1"/>
</dbReference>
<comment type="catalytic activity">
    <reaction evidence="27">
        <text>a 1,2-diacyl-sn-glycero-3-phospho-N,N-dimethylethanolamine + S-adenosyl-L-methionine = a 1,2-diacyl-sn-glycero-3-phosphocholine + S-adenosyl-L-homocysteine + H(+)</text>
        <dbReference type="Rhea" id="RHEA:32739"/>
        <dbReference type="ChEBI" id="CHEBI:15378"/>
        <dbReference type="ChEBI" id="CHEBI:57643"/>
        <dbReference type="ChEBI" id="CHEBI:57856"/>
        <dbReference type="ChEBI" id="CHEBI:59789"/>
        <dbReference type="ChEBI" id="CHEBI:64572"/>
    </reaction>
</comment>
<evidence type="ECO:0000256" key="13">
    <source>
        <dbReference type="ARBA" id="ARBA00023209"/>
    </source>
</evidence>
<sequence>MGARSRRQLDCCAGLINLDYSKVDLSGMTKLLGYVDLADFSFVAAVLCIIFNPLFWNLVARWEHKTRSLSKAFGSPYKACYCLGITILLLNFLRSYCFTRAVTSQPKLEGLDCLAAYHTGLVILGVGVVFVLSSFLALGFVGTYLGDYFGILMDAKVTKFPFNVLDNPMYWGSTANYLGWSIILQAEVNEASTGLKGKSKLTMQQNPPDGSMQWQGPVLGIARGPFREASQQRPENGSHCLSGYKPCSPYTRLGPKGHTVGQILAEIVRGKMRDRGNDSTFTSQAPAGESLMSEQLLADASDADNFEGLSLTQRAIQPSPLVSAAKGPFLFHLGSRSQSARLQFSGALPSGVPGCPLLPPKMAQPRFENSLEWLHAAKILLFKSELYKWSWEGN</sequence>
<gene>
    <name evidence="27 29" type="primary">PEMT</name>
</gene>
<evidence type="ECO:0000256" key="16">
    <source>
        <dbReference type="ARBA" id="ARBA00050744"/>
    </source>
</evidence>
<dbReference type="GO" id="GO:0004608">
    <property type="term" value="F:phosphatidylethanolamine N-methyltransferase activity"/>
    <property type="evidence" value="ECO:0000318"/>
    <property type="project" value="GO_Central"/>
</dbReference>
<dbReference type="EC" id="2.1.1.17" evidence="27"/>
<feature type="transmembrane region" description="Helical" evidence="28">
    <location>
        <begin position="121"/>
        <end position="146"/>
    </location>
</feature>
<comment type="catalytic activity">
    <reaction evidence="26">
        <text>1,2-di-(9Z-octadecenoyl)-sn-glycero-3-phospho-N,N-dimethylethanolamine + S-adenosyl-L-methionine = 1,2-di-(9Z-octadecenoyl)-sn-glycero-3-phosphocholine + S-adenosyl-L-homocysteine + H(+)</text>
        <dbReference type="Rhea" id="RHEA:70623"/>
        <dbReference type="ChEBI" id="CHEBI:15378"/>
        <dbReference type="ChEBI" id="CHEBI:57856"/>
        <dbReference type="ChEBI" id="CHEBI:59789"/>
        <dbReference type="ChEBI" id="CHEBI:74669"/>
        <dbReference type="ChEBI" id="CHEBI:85680"/>
    </reaction>
    <physiologicalReaction direction="left-to-right" evidence="26">
        <dbReference type="Rhea" id="RHEA:70624"/>
    </physiologicalReaction>
</comment>
<evidence type="ECO:0000256" key="20">
    <source>
        <dbReference type="ARBA" id="ARBA00051210"/>
    </source>
</evidence>
<keyword evidence="4 27" id="KW-0489">Methyltransferase</keyword>
<keyword evidence="14 27" id="KW-1208">Phospholipid metabolism</keyword>
<feature type="intramembrane region" description="Helical" evidence="27">
    <location>
        <begin position="40"/>
        <end position="60"/>
    </location>
</feature>
<evidence type="ECO:0000256" key="18">
    <source>
        <dbReference type="ARBA" id="ARBA00050814"/>
    </source>
</evidence>
<dbReference type="GO" id="GO:0031966">
    <property type="term" value="C:mitochondrial membrane"/>
    <property type="evidence" value="ECO:0007669"/>
    <property type="project" value="UniProtKB-SubCell"/>
</dbReference>
<dbReference type="UniPathway" id="UPA00753"/>
<comment type="catalytic activity">
    <reaction evidence="27">
        <text>a 1,2-diacyl-sn-glycero-3-phospho-N-methylethanolamine + S-adenosyl-L-methionine = a 1,2-diacyl-sn-glycero-3-phospho-N,N-dimethylethanolamine + S-adenosyl-L-homocysteine + H(+)</text>
        <dbReference type="Rhea" id="RHEA:32735"/>
        <dbReference type="ChEBI" id="CHEBI:15378"/>
        <dbReference type="ChEBI" id="CHEBI:57856"/>
        <dbReference type="ChEBI" id="CHEBI:59789"/>
        <dbReference type="ChEBI" id="CHEBI:64572"/>
        <dbReference type="ChEBI" id="CHEBI:64573"/>
        <dbReference type="EC" id="2.1.1.71"/>
    </reaction>
</comment>
<dbReference type="HAMAP" id="MF_03216">
    <property type="entry name" value="PLMT"/>
    <property type="match status" value="1"/>
</dbReference>
<evidence type="ECO:0000256" key="9">
    <source>
        <dbReference type="ARBA" id="ARBA00022989"/>
    </source>
</evidence>
<comment type="catalytic activity">
    <reaction evidence="16">
        <text>1-hexadecanoyl-2-(4Z,7Z,10Z,13Z,16Z,19Z-docosahexaenoyl)-sn-glycero-3-phosphoethanolamine + S-adenosyl-L-methionine = 1-hexadecanoyl-2-(4Z,7Z,10Z,13Z,16Z,19Z-docosahexaenoyl)-sn-glycero-3-phospho-N-methylethanolamine + S-adenosyl-L-homocysteine + H(+)</text>
        <dbReference type="Rhea" id="RHEA:70763"/>
        <dbReference type="ChEBI" id="CHEBI:15378"/>
        <dbReference type="ChEBI" id="CHEBI:57856"/>
        <dbReference type="ChEBI" id="CHEBI:59789"/>
        <dbReference type="ChEBI" id="CHEBI:78261"/>
        <dbReference type="ChEBI" id="CHEBI:189861"/>
    </reaction>
    <physiologicalReaction direction="left-to-right" evidence="16">
        <dbReference type="Rhea" id="RHEA:70764"/>
    </physiologicalReaction>
</comment>
<evidence type="ECO:0000313" key="29">
    <source>
        <dbReference type="Ensembl" id="ENSOANP00000050372.1"/>
    </source>
</evidence>
<comment type="function">
    <text evidence="27">Catalyzes the three sequential steps of the methylation pathway for the biosynthesis of phosphatidylcholine, a critical and essential component for membrane structure. Uses S-adenosylmethionine (S-adenosyl-L-methionine, SAM or AdoMet) as the methyl group donor for the methylation of phosphatidylethanolamine (1,2-diacyl-sn-glycero-3-phosphoethanolamine, PE) to phosphatidylmonomethylethanolamine (1,2-diacyl-sn-glycero-3-phospho-N-methylethanolamine, PMME), PMME to phosphatidyldimethylethanolamine (1,2-diacyl-sn-glycero-3-phospho-N,N-dimethylethanolamine, PDME), and PDME to phosphatidylcholine (1,2-diacyl-sn-glycero-3-phosphocholine, PC), producing S-adenosyl-L-homocysteine in each step.</text>
</comment>
<evidence type="ECO:0000313" key="30">
    <source>
        <dbReference type="Proteomes" id="UP000002279"/>
    </source>
</evidence>
<comment type="catalytic activity">
    <reaction evidence="25">
        <text>1,2-di-(9Z,12Z,15Z-octadecatrienoyl)-sn-glycero-3-phosphoethanolamine + S-adenosyl-L-methionine = 1,2-di-(9Z,12Z,15Z-octadecatrienoyl)-sn-glycero-3-phospho-N-methylethanolamine + S-adenosyl-L-homocysteine + H(+)</text>
        <dbReference type="Rhea" id="RHEA:70751"/>
        <dbReference type="ChEBI" id="CHEBI:15378"/>
        <dbReference type="ChEBI" id="CHEBI:57856"/>
        <dbReference type="ChEBI" id="CHEBI:59789"/>
        <dbReference type="ChEBI" id="CHEBI:189858"/>
        <dbReference type="ChEBI" id="CHEBI:189859"/>
    </reaction>
    <physiologicalReaction direction="left-to-right" evidence="25">
        <dbReference type="Rhea" id="RHEA:70752"/>
    </physiologicalReaction>
</comment>
<evidence type="ECO:0000256" key="21">
    <source>
        <dbReference type="ARBA" id="ARBA00051451"/>
    </source>
</evidence>
<comment type="catalytic activity">
    <reaction evidence="24">
        <text>1,2-di-(9Z-octadecenoyl)-sn-glycero-3-phosphoethanolamine + S-adenosyl-L-methionine = 1,2-di-(9Z-octadecenoyl)-sn-glycero-3-phospho-N-methylethanolamine + S-adenosyl-L-homocysteine + H(+)</text>
        <dbReference type="Rhea" id="RHEA:70619"/>
        <dbReference type="ChEBI" id="CHEBI:15378"/>
        <dbReference type="ChEBI" id="CHEBI:57856"/>
        <dbReference type="ChEBI" id="CHEBI:59789"/>
        <dbReference type="ChEBI" id="CHEBI:74986"/>
        <dbReference type="ChEBI" id="CHEBI:85679"/>
    </reaction>
    <physiologicalReaction direction="left-to-right" evidence="24">
        <dbReference type="Rhea" id="RHEA:70620"/>
    </physiologicalReaction>
</comment>
<keyword evidence="3 27" id="KW-0444">Lipid biosynthesis</keyword>
<keyword evidence="8 27" id="KW-0256">Endoplasmic reticulum</keyword>
<dbReference type="InterPro" id="IPR007318">
    <property type="entry name" value="Phopholipid_MeTrfase"/>
</dbReference>
<dbReference type="InterPro" id="IPR024960">
    <property type="entry name" value="PEMT/MFAP"/>
</dbReference>
<reference evidence="29" key="3">
    <citation type="submission" date="2025-09" db="UniProtKB">
        <authorList>
            <consortium name="Ensembl"/>
        </authorList>
    </citation>
    <scope>IDENTIFICATION</scope>
    <source>
        <strain evidence="29">Glennie</strain>
    </source>
</reference>
<dbReference type="GO" id="GO:0032259">
    <property type="term" value="P:methylation"/>
    <property type="evidence" value="ECO:0007669"/>
    <property type="project" value="UniProtKB-KW"/>
</dbReference>
<evidence type="ECO:0000256" key="26">
    <source>
        <dbReference type="ARBA" id="ARBA00052148"/>
    </source>
</evidence>
<organism evidence="29 30">
    <name type="scientific">Ornithorhynchus anatinus</name>
    <name type="common">Duckbill platypus</name>
    <dbReference type="NCBI Taxonomy" id="9258"/>
    <lineage>
        <taxon>Eukaryota</taxon>
        <taxon>Metazoa</taxon>
        <taxon>Chordata</taxon>
        <taxon>Craniata</taxon>
        <taxon>Vertebrata</taxon>
        <taxon>Euteleostomi</taxon>
        <taxon>Mammalia</taxon>
        <taxon>Monotremata</taxon>
        <taxon>Ornithorhynchidae</taxon>
        <taxon>Ornithorhynchus</taxon>
    </lineage>
</organism>
<evidence type="ECO:0000256" key="3">
    <source>
        <dbReference type="ARBA" id="ARBA00022516"/>
    </source>
</evidence>
<evidence type="ECO:0000256" key="15">
    <source>
        <dbReference type="ARBA" id="ARBA00050433"/>
    </source>
</evidence>
<feature type="topological domain" description="Cytoplasmic" evidence="27">
    <location>
        <begin position="222"/>
        <end position="394"/>
    </location>
</feature>
<comment type="pathway">
    <text evidence="1 27">Phospholipid metabolism; phosphatidylcholine biosynthesis.</text>
</comment>
<dbReference type="Proteomes" id="UP000002279">
    <property type="component" value="Chromosome 2"/>
</dbReference>
<dbReference type="PROSITE" id="PS51599">
    <property type="entry name" value="SAM_PEMT_PEM2"/>
    <property type="match status" value="1"/>
</dbReference>
<proteinExistence type="inferred from homology"/>
<dbReference type="GO" id="GO:0006656">
    <property type="term" value="P:phosphatidylcholine biosynthetic process"/>
    <property type="evidence" value="ECO:0000318"/>
    <property type="project" value="GO_Central"/>
</dbReference>
<keyword evidence="10 27" id="KW-0443">Lipid metabolism</keyword>
<comment type="catalytic activity">
    <reaction evidence="20">
        <text>1,2-di-(9Z,12Z,15Z-octadecatrienoyl)-sn-glycero-3-phospho-N,N-dimethylethanolamine + S-adenosyl-L-methionine = 1,2-di-(9Z,12Z,15Z-octadecatrienoyl)-sn-glycero-3-phosphocholine + S-adenosyl-L-homocysteine + H(+)</text>
        <dbReference type="Rhea" id="RHEA:70759"/>
        <dbReference type="ChEBI" id="CHEBI:15378"/>
        <dbReference type="ChEBI" id="CHEBI:57856"/>
        <dbReference type="ChEBI" id="CHEBI:59789"/>
        <dbReference type="ChEBI" id="CHEBI:86161"/>
        <dbReference type="ChEBI" id="CHEBI:189860"/>
    </reaction>
    <physiologicalReaction direction="left-to-right" evidence="20">
        <dbReference type="Rhea" id="RHEA:70760"/>
    </physiologicalReaction>
</comment>
<dbReference type="FunFam" id="1.20.120.1630:FF:000005">
    <property type="entry name" value="Phosphatidylethanolamine N-methyltransferase"/>
    <property type="match status" value="1"/>
</dbReference>
<feature type="topological domain" description="Lumenal" evidence="27">
    <location>
        <begin position="61"/>
        <end position="72"/>
    </location>
</feature>
<evidence type="ECO:0000256" key="19">
    <source>
        <dbReference type="ARBA" id="ARBA00050899"/>
    </source>
</evidence>
<evidence type="ECO:0000256" key="8">
    <source>
        <dbReference type="ARBA" id="ARBA00022824"/>
    </source>
</evidence>
<evidence type="ECO:0000256" key="27">
    <source>
        <dbReference type="HAMAP-Rule" id="MF_03216"/>
    </source>
</evidence>
<dbReference type="GO" id="GO:0005789">
    <property type="term" value="C:endoplasmic reticulum membrane"/>
    <property type="evidence" value="ECO:0007669"/>
    <property type="project" value="UniProtKB-SubCell"/>
</dbReference>
<comment type="pathway">
    <text evidence="2">Lipid metabolism.</text>
</comment>
<reference evidence="29 30" key="1">
    <citation type="journal article" date="2008" name="Nature">
        <title>Genome analysis of the platypus reveals unique signatures of evolution.</title>
        <authorList>
            <person name="Warren W.C."/>
            <person name="Hillier L.W."/>
            <person name="Marshall Graves J.A."/>
            <person name="Birney E."/>
            <person name="Ponting C.P."/>
            <person name="Grutzner F."/>
            <person name="Belov K."/>
            <person name="Miller W."/>
            <person name="Clarke L."/>
            <person name="Chinwalla A.T."/>
            <person name="Yang S.P."/>
            <person name="Heger A."/>
            <person name="Locke D.P."/>
            <person name="Miethke P."/>
            <person name="Waters P.D."/>
            <person name="Veyrunes F."/>
            <person name="Fulton L."/>
            <person name="Fulton B."/>
            <person name="Graves T."/>
            <person name="Wallis J."/>
            <person name="Puente X.S."/>
            <person name="Lopez-Otin C."/>
            <person name="Ordonez G.R."/>
            <person name="Eichler E.E."/>
            <person name="Chen L."/>
            <person name="Cheng Z."/>
            <person name="Deakin J.E."/>
            <person name="Alsop A."/>
            <person name="Thompson K."/>
            <person name="Kirby P."/>
            <person name="Papenfuss A.T."/>
            <person name="Wakefield M.J."/>
            <person name="Olender T."/>
            <person name="Lancet D."/>
            <person name="Huttley G.A."/>
            <person name="Smit A.F."/>
            <person name="Pask A."/>
            <person name="Temple-Smith P."/>
            <person name="Batzer M.A."/>
            <person name="Walker J.A."/>
            <person name="Konkel M.K."/>
            <person name="Harris R.S."/>
            <person name="Whittington C.M."/>
            <person name="Wong E.S."/>
            <person name="Gemmell N.J."/>
            <person name="Buschiazzo E."/>
            <person name="Vargas Jentzsch I.M."/>
            <person name="Merkel A."/>
            <person name="Schmitz J."/>
            <person name="Zemann A."/>
            <person name="Churakov G."/>
            <person name="Kriegs J.O."/>
            <person name="Brosius J."/>
            <person name="Murchison E.P."/>
            <person name="Sachidanandam R."/>
            <person name="Smith C."/>
            <person name="Hannon G.J."/>
            <person name="Tsend-Ayush E."/>
            <person name="McMillan D."/>
            <person name="Attenborough R."/>
            <person name="Rens W."/>
            <person name="Ferguson-Smith M."/>
            <person name="Lefevre C.M."/>
            <person name="Sharp J.A."/>
            <person name="Nicholas K.R."/>
            <person name="Ray D.A."/>
            <person name="Kube M."/>
            <person name="Reinhardt R."/>
            <person name="Pringle T.H."/>
            <person name="Taylor J."/>
            <person name="Jones R.C."/>
            <person name="Nixon B."/>
            <person name="Dacheux J.L."/>
            <person name="Niwa H."/>
            <person name="Sekita Y."/>
            <person name="Huang X."/>
            <person name="Stark A."/>
            <person name="Kheradpour P."/>
            <person name="Kellis M."/>
            <person name="Flicek P."/>
            <person name="Chen Y."/>
            <person name="Webber C."/>
            <person name="Hardison R."/>
            <person name="Nelson J."/>
            <person name="Hallsworth-Pepin K."/>
            <person name="Delehaunty K."/>
            <person name="Markovic C."/>
            <person name="Minx P."/>
            <person name="Feng Y."/>
            <person name="Kremitzki C."/>
            <person name="Mitreva M."/>
            <person name="Glasscock J."/>
            <person name="Wylie T."/>
            <person name="Wohldmann P."/>
            <person name="Thiru P."/>
            <person name="Nhan M.N."/>
            <person name="Pohl C.S."/>
            <person name="Smith S.M."/>
            <person name="Hou S."/>
            <person name="Nefedov M."/>
            <person name="de Jong P.J."/>
            <person name="Renfree M.B."/>
            <person name="Mardis E.R."/>
            <person name="Wilson R.K."/>
        </authorList>
    </citation>
    <scope>NUCLEOTIDE SEQUENCE [LARGE SCALE GENOMIC DNA]</scope>
    <source>
        <strain evidence="29 30">Glennie</strain>
    </source>
</reference>
<evidence type="ECO:0000256" key="2">
    <source>
        <dbReference type="ARBA" id="ARBA00005189"/>
    </source>
</evidence>
<feature type="transmembrane region" description="Helical" evidence="28">
    <location>
        <begin position="40"/>
        <end position="59"/>
    </location>
</feature>
<evidence type="ECO:0000256" key="1">
    <source>
        <dbReference type="ARBA" id="ARBA00004969"/>
    </source>
</evidence>
<comment type="catalytic activity">
    <reaction evidence="15">
        <text>1-hexadecanoyl-2-(4Z,7Z,10Z,13Z,16Z,19Z-docosahexaenoyl)-sn-glycero-3-phospho-N,N-dimethylethanolamine + S-adenosyl-L-methionine = 1-hexadecanoyl-2-(4Z,7Z,10Z,13Z,16Z,19Z-docosahexaenoyl)-sn-glycero-3-phosphocholine + S-adenosyl-L-homocysteine + H(+)</text>
        <dbReference type="Rhea" id="RHEA:70771"/>
        <dbReference type="ChEBI" id="CHEBI:15378"/>
        <dbReference type="ChEBI" id="CHEBI:57856"/>
        <dbReference type="ChEBI" id="CHEBI:59789"/>
        <dbReference type="ChEBI" id="CHEBI:74963"/>
        <dbReference type="ChEBI" id="CHEBI:189862"/>
    </reaction>
    <physiologicalReaction direction="left-to-right" evidence="15">
        <dbReference type="Rhea" id="RHEA:70772"/>
    </physiologicalReaction>
</comment>
<comment type="catalytic activity">
    <reaction evidence="17">
        <text>1,2-di-(9Z,12Z-octadecadienoyl)-sn-glycero-3-phosphoethanolamine + S-adenosyl-L-methionine = 1,2-di-(9Z,12Z-octadecadienoyl)-sn-glycero-3-phospho-N-methylethanolamine + S-adenosyl-L-homocysteine + H(+)</text>
        <dbReference type="Rhea" id="RHEA:70739"/>
        <dbReference type="ChEBI" id="CHEBI:15378"/>
        <dbReference type="ChEBI" id="CHEBI:57856"/>
        <dbReference type="ChEBI" id="CHEBI:59789"/>
        <dbReference type="ChEBI" id="CHEBI:172403"/>
        <dbReference type="ChEBI" id="CHEBI:189848"/>
    </reaction>
    <physiologicalReaction direction="left-to-right" evidence="17">
        <dbReference type="Rhea" id="RHEA:70740"/>
    </physiologicalReaction>
</comment>
<dbReference type="Ensembl" id="ENSOANT00000072608.1">
    <property type="protein sequence ID" value="ENSOANP00000050372.1"/>
    <property type="gene ID" value="ENSOANG00000001259.3"/>
</dbReference>
<evidence type="ECO:0000256" key="4">
    <source>
        <dbReference type="ARBA" id="ARBA00022603"/>
    </source>
</evidence>
<dbReference type="Bgee" id="ENSOANG00000001259">
    <property type="expression patterns" value="Expressed in liver and 8 other cell types or tissues"/>
</dbReference>
<keyword evidence="13 27" id="KW-0594">Phospholipid biosynthesis</keyword>
<evidence type="ECO:0000256" key="23">
    <source>
        <dbReference type="ARBA" id="ARBA00051880"/>
    </source>
</evidence>
<keyword evidence="30" id="KW-1185">Reference proteome</keyword>
<evidence type="ECO:0000256" key="10">
    <source>
        <dbReference type="ARBA" id="ARBA00023098"/>
    </source>
</evidence>
<evidence type="ECO:0000256" key="12">
    <source>
        <dbReference type="ARBA" id="ARBA00023136"/>
    </source>
</evidence>
<evidence type="ECO:0000256" key="17">
    <source>
        <dbReference type="ARBA" id="ARBA00050788"/>
    </source>
</evidence>
<reference evidence="29" key="2">
    <citation type="submission" date="2025-08" db="UniProtKB">
        <authorList>
            <consortium name="Ensembl"/>
        </authorList>
    </citation>
    <scope>IDENTIFICATION</scope>
    <source>
        <strain evidence="29">Glennie</strain>
    </source>
</reference>
<dbReference type="Pfam" id="PF04191">
    <property type="entry name" value="PEMT"/>
    <property type="match status" value="1"/>
</dbReference>
<dbReference type="EC" id="2.1.1.71" evidence="27"/>
<comment type="catalytic activity">
    <reaction evidence="21">
        <text>1,2-di-(9Z,12Z-octadecadienoyl)-sn-glycero-3-phospho-N,N-dimethylethanolamine + S-adenosyl-L-methionine = 1,2-di-(9Z,12Z-octadecadienoyl)-sn-glycero-3-phosphocholine + S-adenosyl-L-homocysteine + H(+)</text>
        <dbReference type="Rhea" id="RHEA:70747"/>
        <dbReference type="ChEBI" id="CHEBI:15378"/>
        <dbReference type="ChEBI" id="CHEBI:42027"/>
        <dbReference type="ChEBI" id="CHEBI:57856"/>
        <dbReference type="ChEBI" id="CHEBI:59789"/>
        <dbReference type="ChEBI" id="CHEBI:189849"/>
    </reaction>
    <physiologicalReaction direction="left-to-right" evidence="21">
        <dbReference type="Rhea" id="RHEA:70748"/>
    </physiologicalReaction>
</comment>
<evidence type="ECO:0000256" key="24">
    <source>
        <dbReference type="ARBA" id="ARBA00051941"/>
    </source>
</evidence>
<keyword evidence="11 27" id="KW-0496">Mitochondrion</keyword>
<dbReference type="AlphaFoldDB" id="A0A6I8P831"/>
<dbReference type="InParanoid" id="A0A6I8P831"/>
<evidence type="ECO:0000256" key="25">
    <source>
        <dbReference type="ARBA" id="ARBA00052126"/>
    </source>
</evidence>
<feature type="topological domain" description="Lumenal" evidence="27">
    <location>
        <begin position="1"/>
        <end position="39"/>
    </location>
</feature>
<evidence type="ECO:0000256" key="28">
    <source>
        <dbReference type="SAM" id="Phobius"/>
    </source>
</evidence>
<evidence type="ECO:0000256" key="11">
    <source>
        <dbReference type="ARBA" id="ARBA00023128"/>
    </source>
</evidence>
<keyword evidence="12 27" id="KW-0472">Membrane</keyword>
<keyword evidence="5 27" id="KW-0808">Transferase</keyword>
<keyword evidence="9 27" id="KW-1133">Transmembrane helix</keyword>
<evidence type="ECO:0000256" key="7">
    <source>
        <dbReference type="ARBA" id="ARBA00022692"/>
    </source>
</evidence>